<evidence type="ECO:0000313" key="2">
    <source>
        <dbReference type="Proteomes" id="UP001157502"/>
    </source>
</evidence>
<organism evidence="1 2">
    <name type="scientific">Dallia pectoralis</name>
    <name type="common">Alaska blackfish</name>
    <dbReference type="NCBI Taxonomy" id="75939"/>
    <lineage>
        <taxon>Eukaryota</taxon>
        <taxon>Metazoa</taxon>
        <taxon>Chordata</taxon>
        <taxon>Craniata</taxon>
        <taxon>Vertebrata</taxon>
        <taxon>Euteleostomi</taxon>
        <taxon>Actinopterygii</taxon>
        <taxon>Neopterygii</taxon>
        <taxon>Teleostei</taxon>
        <taxon>Protacanthopterygii</taxon>
        <taxon>Esociformes</taxon>
        <taxon>Umbridae</taxon>
        <taxon>Dallia</taxon>
    </lineage>
</organism>
<accession>A0ACC2HN32</accession>
<dbReference type="EMBL" id="CM055728">
    <property type="protein sequence ID" value="KAJ8016883.1"/>
    <property type="molecule type" value="Genomic_DNA"/>
</dbReference>
<name>A0ACC2HN32_DALPE</name>
<dbReference type="Proteomes" id="UP001157502">
    <property type="component" value="Chromosome 1"/>
</dbReference>
<proteinExistence type="predicted"/>
<reference evidence="1" key="1">
    <citation type="submission" date="2021-05" db="EMBL/GenBank/DDBJ databases">
        <authorList>
            <person name="Pan Q."/>
            <person name="Jouanno E."/>
            <person name="Zahm M."/>
            <person name="Klopp C."/>
            <person name="Cabau C."/>
            <person name="Louis A."/>
            <person name="Berthelot C."/>
            <person name="Parey E."/>
            <person name="Roest Crollius H."/>
            <person name="Montfort J."/>
            <person name="Robinson-Rechavi M."/>
            <person name="Bouchez O."/>
            <person name="Lampietro C."/>
            <person name="Lopez Roques C."/>
            <person name="Donnadieu C."/>
            <person name="Postlethwait J."/>
            <person name="Bobe J."/>
            <person name="Dillon D."/>
            <person name="Chandos A."/>
            <person name="von Hippel F."/>
            <person name="Guiguen Y."/>
        </authorList>
    </citation>
    <scope>NUCLEOTIDE SEQUENCE</scope>
    <source>
        <strain evidence="1">YG-Jan2019</strain>
    </source>
</reference>
<gene>
    <name evidence="1" type="ORF">DPEC_G00011970</name>
</gene>
<comment type="caution">
    <text evidence="1">The sequence shown here is derived from an EMBL/GenBank/DDBJ whole genome shotgun (WGS) entry which is preliminary data.</text>
</comment>
<evidence type="ECO:0000313" key="1">
    <source>
        <dbReference type="EMBL" id="KAJ8016883.1"/>
    </source>
</evidence>
<keyword evidence="2" id="KW-1185">Reference proteome</keyword>
<protein>
    <submittedName>
        <fullName evidence="1">Uncharacterized protein</fullName>
    </submittedName>
</protein>
<sequence>MSGRSQASGVCLVSLKALTPLPLFSSAITGPTPPLPTPLSQRPPTTADSIYGSQVSFGGMRHFIKVCLAYPAVSLELQEKPQCHLVVVLRYGSQTALEEQDTRPETMHYNC</sequence>